<evidence type="ECO:0000256" key="2">
    <source>
        <dbReference type="ARBA" id="ARBA00012925"/>
    </source>
</evidence>
<dbReference type="PANTHER" id="PTHR18952">
    <property type="entry name" value="CARBONIC ANHYDRASE"/>
    <property type="match status" value="1"/>
</dbReference>
<name>A0A0P0ALJ4_9ORTH</name>
<organism evidence="9">
    <name type="scientific">Gryllodes sigillatus</name>
    <dbReference type="NCBI Taxonomy" id="13551"/>
    <lineage>
        <taxon>Eukaryota</taxon>
        <taxon>Metazoa</taxon>
        <taxon>Ecdysozoa</taxon>
        <taxon>Arthropoda</taxon>
        <taxon>Hexapoda</taxon>
        <taxon>Insecta</taxon>
        <taxon>Pterygota</taxon>
        <taxon>Neoptera</taxon>
        <taxon>Polyneoptera</taxon>
        <taxon>Orthoptera</taxon>
        <taxon>Ensifera</taxon>
        <taxon>Gryllidea</taxon>
        <taxon>Grylloidea</taxon>
        <taxon>Gryllidae</taxon>
        <taxon>Gryllinae</taxon>
        <taxon>Gryllodes</taxon>
    </lineage>
</organism>
<dbReference type="SMART" id="SM01057">
    <property type="entry name" value="Carb_anhydrase"/>
    <property type="match status" value="1"/>
</dbReference>
<dbReference type="AlphaFoldDB" id="A0A0P0ALJ4"/>
<dbReference type="EC" id="4.2.1.1" evidence="2"/>
<comment type="catalytic activity">
    <reaction evidence="6">
        <text>hydrogencarbonate + H(+) = CO2 + H2O</text>
        <dbReference type="Rhea" id="RHEA:10748"/>
        <dbReference type="ChEBI" id="CHEBI:15377"/>
        <dbReference type="ChEBI" id="CHEBI:15378"/>
        <dbReference type="ChEBI" id="CHEBI:16526"/>
        <dbReference type="ChEBI" id="CHEBI:17544"/>
        <dbReference type="EC" id="4.2.1.1"/>
    </reaction>
</comment>
<feature type="signal peptide" evidence="7">
    <location>
        <begin position="1"/>
        <end position="20"/>
    </location>
</feature>
<evidence type="ECO:0000259" key="8">
    <source>
        <dbReference type="PROSITE" id="PS51144"/>
    </source>
</evidence>
<accession>A0A0P0ALJ4</accession>
<keyword evidence="7" id="KW-0732">Signal</keyword>
<proteinExistence type="evidence at transcript level"/>
<dbReference type="Pfam" id="PF00194">
    <property type="entry name" value="Carb_anhydrase"/>
    <property type="match status" value="1"/>
</dbReference>
<dbReference type="InterPro" id="IPR023561">
    <property type="entry name" value="Carbonic_anhydrase_a-class"/>
</dbReference>
<dbReference type="PANTHER" id="PTHR18952:SF265">
    <property type="entry name" value="CARBONIC ANHYDRASE"/>
    <property type="match status" value="1"/>
</dbReference>
<evidence type="ECO:0000256" key="3">
    <source>
        <dbReference type="ARBA" id="ARBA00022723"/>
    </source>
</evidence>
<dbReference type="GO" id="GO:0004089">
    <property type="term" value="F:carbonate dehydratase activity"/>
    <property type="evidence" value="ECO:0007669"/>
    <property type="project" value="UniProtKB-EC"/>
</dbReference>
<feature type="chain" id="PRO_5006042324" description="carbonic anhydrase" evidence="7">
    <location>
        <begin position="21"/>
        <end position="277"/>
    </location>
</feature>
<evidence type="ECO:0000256" key="7">
    <source>
        <dbReference type="SAM" id="SignalP"/>
    </source>
</evidence>
<dbReference type="SUPFAM" id="SSF51069">
    <property type="entry name" value="Carbonic anhydrase"/>
    <property type="match status" value="1"/>
</dbReference>
<evidence type="ECO:0000256" key="5">
    <source>
        <dbReference type="ARBA" id="ARBA00023239"/>
    </source>
</evidence>
<dbReference type="InterPro" id="IPR001148">
    <property type="entry name" value="CA_dom"/>
</dbReference>
<dbReference type="CDD" id="cd00326">
    <property type="entry name" value="alpha_CA"/>
    <property type="match status" value="1"/>
</dbReference>
<keyword evidence="4" id="KW-0862">Zinc</keyword>
<sequence length="277" mass="31221">MNIWELLCFFTALYAAVVFAQEEDWKYENNGTAAWGDAYPACRGTQQSPIPLTRDGAKLWWPSMQRQAGFRIDLQNYGTAQQGVFVNDGKSVALIFNYTDISSAPHLIILNNGSVASYSLTRLHFHWPSEHWIYNQRYPLEMHMTHRDDNNNTLVLSILFTTECSVPSDGMQTVAAAVRRVKHSGDSVPIEDFAPVRLLPPFLQRDCGYYMFPGSLTTPPCSQDVLWLVHEVPLCIGRSQLEAFQNVERADGGLLASNARPLQAVNGRQVLYLPCQH</sequence>
<dbReference type="Gene3D" id="3.10.200.10">
    <property type="entry name" value="Alpha carbonic anhydrase"/>
    <property type="match status" value="1"/>
</dbReference>
<evidence type="ECO:0000313" key="9">
    <source>
        <dbReference type="EMBL" id="ALI59672.1"/>
    </source>
</evidence>
<evidence type="ECO:0000256" key="6">
    <source>
        <dbReference type="ARBA" id="ARBA00048348"/>
    </source>
</evidence>
<reference evidence="9" key="1">
    <citation type="journal article" date="2015" name="PLoS ONE">
        <title>What's in the Gift? Towards a Molecular Dissection of Nuptial Feeding in a Cricket.</title>
        <authorList>
            <person name="Pauchet Y."/>
            <person name="Wielsch N."/>
            <person name="Wilkinson P.A."/>
            <person name="Sakaluk S.K."/>
            <person name="Svatos A."/>
            <person name="Ffrench-Constant R.H."/>
            <person name="Hunt J."/>
            <person name="Heckel D.G."/>
        </authorList>
    </citation>
    <scope>NUCLEOTIDE SEQUENCE</scope>
    <source>
        <tissue evidence="9">Accessory gland</tissue>
    </source>
</reference>
<dbReference type="InterPro" id="IPR036398">
    <property type="entry name" value="CA_dom_sf"/>
</dbReference>
<dbReference type="GO" id="GO:0008270">
    <property type="term" value="F:zinc ion binding"/>
    <property type="evidence" value="ECO:0007669"/>
    <property type="project" value="InterPro"/>
</dbReference>
<comment type="similarity">
    <text evidence="1">Belongs to the alpha-carbonic anhydrase family.</text>
</comment>
<evidence type="ECO:0000256" key="1">
    <source>
        <dbReference type="ARBA" id="ARBA00010718"/>
    </source>
</evidence>
<keyword evidence="5" id="KW-0456">Lyase</keyword>
<dbReference type="EMBL" id="KT355869">
    <property type="protein sequence ID" value="ALI59672.1"/>
    <property type="molecule type" value="mRNA"/>
</dbReference>
<evidence type="ECO:0000256" key="4">
    <source>
        <dbReference type="ARBA" id="ARBA00022833"/>
    </source>
</evidence>
<feature type="domain" description="Alpha-carbonic anhydrase" evidence="8">
    <location>
        <begin position="23"/>
        <end position="274"/>
    </location>
</feature>
<protein>
    <recommendedName>
        <fullName evidence="2">carbonic anhydrase</fullName>
        <ecNumber evidence="2">4.2.1.1</ecNumber>
    </recommendedName>
</protein>
<dbReference type="PROSITE" id="PS51144">
    <property type="entry name" value="ALPHA_CA_2"/>
    <property type="match status" value="1"/>
</dbReference>
<keyword evidence="3" id="KW-0479">Metal-binding</keyword>